<comment type="caution">
    <text evidence="4">Lacks conserved residue(s) required for the propagation of feature annotation.</text>
</comment>
<feature type="transmembrane region" description="Helical" evidence="6">
    <location>
        <begin position="451"/>
        <end position="479"/>
    </location>
</feature>
<dbReference type="PROSITE" id="PS01186">
    <property type="entry name" value="EGF_2"/>
    <property type="match status" value="1"/>
</dbReference>
<feature type="region of interest" description="Disordered" evidence="5">
    <location>
        <begin position="240"/>
        <end position="259"/>
    </location>
</feature>
<feature type="domain" description="EGF-like" evidence="7">
    <location>
        <begin position="329"/>
        <end position="370"/>
    </location>
</feature>
<dbReference type="GO" id="GO:0007219">
    <property type="term" value="P:Notch signaling pathway"/>
    <property type="evidence" value="ECO:0007669"/>
    <property type="project" value="TreeGrafter"/>
</dbReference>
<evidence type="ECO:0000256" key="5">
    <source>
        <dbReference type="SAM" id="MobiDB-lite"/>
    </source>
</evidence>
<feature type="disulfide bond" evidence="4">
    <location>
        <begin position="399"/>
        <end position="408"/>
    </location>
</feature>
<evidence type="ECO:0000256" key="4">
    <source>
        <dbReference type="PROSITE-ProRule" id="PRU00076"/>
    </source>
</evidence>
<evidence type="ECO:0000256" key="2">
    <source>
        <dbReference type="ARBA" id="ARBA00022737"/>
    </source>
</evidence>
<dbReference type="EMBL" id="JAODUP010000591">
    <property type="protein sequence ID" value="KAK2146654.1"/>
    <property type="molecule type" value="Genomic_DNA"/>
</dbReference>
<sequence length="542" mass="58893">MYIFSDKQLIDTSSNTIYECQSLQTDTNGMVKILYKRVASGTFMCFYGKVATSLATGKVLFYKKSVESTTNPPKSLTECDTQTGIDGAVFKILVRAPLDGWKDKYQFDAIPDGTYLFAQKQGDGPIGCENDKTSNLTKSNNQITVSSSCVGTTNVDSYSNPFSKTLMITDSVTGPELGLGGSSDAGFVVMNTKKTNPSNKEYAYRFYIMVRVGLYEIRRTRLRAGVFLLLQELPHVSPTPPTAKTGVRALPDSQRQRVPVPVRTKATYARMRSTDAFLTPARTKERANEMVHGTTANAGQDSPERIATDKCLNTPCQNNGNCLTYRDANIDACLMKPCSNGGTCLSKSLSTSQNDFKCVCPLGTYGNKCEMTGQGPCAGDPCLNGGTCEAVGGSFKCRCASGYSGNTCQVAMGCSSTPCKNDGSCIETGDGFYCECTSYYSGMYCDEYEDWFIILLVLVILALIIFFILITICACYCCCGWRPGSNKTPYESYVDQQNGASVYGGDRTAYMSSYGMPADPAPETVQFNFVPLSPYQGIATTN</sequence>
<evidence type="ECO:0000313" key="8">
    <source>
        <dbReference type="EMBL" id="KAK2146654.1"/>
    </source>
</evidence>
<keyword evidence="2" id="KW-0677">Repeat</keyword>
<accession>A0AAD9J591</accession>
<dbReference type="AlphaFoldDB" id="A0AAD9J591"/>
<dbReference type="InterPro" id="IPR000742">
    <property type="entry name" value="EGF"/>
</dbReference>
<gene>
    <name evidence="8" type="ORF">LSH36_591g01144</name>
</gene>
<dbReference type="SUPFAM" id="SSF57196">
    <property type="entry name" value="EGF/Laminin"/>
    <property type="match status" value="3"/>
</dbReference>
<dbReference type="Gene3D" id="2.10.25.10">
    <property type="entry name" value="Laminin"/>
    <property type="match status" value="3"/>
</dbReference>
<name>A0AAD9J591_9ANNE</name>
<dbReference type="SMART" id="SM00181">
    <property type="entry name" value="EGF"/>
    <property type="match status" value="3"/>
</dbReference>
<dbReference type="InterPro" id="IPR001881">
    <property type="entry name" value="EGF-like_Ca-bd_dom"/>
</dbReference>
<feature type="disulfide bond" evidence="4">
    <location>
        <begin position="436"/>
        <end position="445"/>
    </location>
</feature>
<evidence type="ECO:0000256" key="1">
    <source>
        <dbReference type="ARBA" id="ARBA00022536"/>
    </source>
</evidence>
<keyword evidence="3 4" id="KW-1015">Disulfide bond</keyword>
<evidence type="ECO:0000259" key="7">
    <source>
        <dbReference type="PROSITE" id="PS50026"/>
    </source>
</evidence>
<dbReference type="SMART" id="SM00179">
    <property type="entry name" value="EGF_CA"/>
    <property type="match status" value="3"/>
</dbReference>
<evidence type="ECO:0000256" key="6">
    <source>
        <dbReference type="SAM" id="Phobius"/>
    </source>
</evidence>
<feature type="disulfide bond" evidence="4">
    <location>
        <begin position="360"/>
        <end position="369"/>
    </location>
</feature>
<dbReference type="PANTHER" id="PTHR12916">
    <property type="entry name" value="CYTOCHROME C OXIDASE POLYPEPTIDE VIC-2"/>
    <property type="match status" value="1"/>
</dbReference>
<proteinExistence type="predicted"/>
<keyword evidence="9" id="KW-1185">Reference proteome</keyword>
<keyword evidence="6" id="KW-0812">Transmembrane</keyword>
<dbReference type="GO" id="GO:0005112">
    <property type="term" value="F:Notch binding"/>
    <property type="evidence" value="ECO:0007669"/>
    <property type="project" value="TreeGrafter"/>
</dbReference>
<dbReference type="PROSITE" id="PS00022">
    <property type="entry name" value="EGF_1"/>
    <property type="match status" value="3"/>
</dbReference>
<dbReference type="FunFam" id="2.10.25.10:FF:000095">
    <property type="entry name" value="Notch, isoform B"/>
    <property type="match status" value="1"/>
</dbReference>
<dbReference type="Proteomes" id="UP001208570">
    <property type="component" value="Unassembled WGS sequence"/>
</dbReference>
<comment type="caution">
    <text evidence="8">The sequence shown here is derived from an EMBL/GenBank/DDBJ whole genome shotgun (WGS) entry which is preliminary data.</text>
</comment>
<keyword evidence="6" id="KW-0472">Membrane</keyword>
<keyword evidence="1 4" id="KW-0245">EGF-like domain</keyword>
<dbReference type="Pfam" id="PF00008">
    <property type="entry name" value="EGF"/>
    <property type="match status" value="3"/>
</dbReference>
<dbReference type="PROSITE" id="PS50026">
    <property type="entry name" value="EGF_3"/>
    <property type="match status" value="3"/>
</dbReference>
<dbReference type="CDD" id="cd00054">
    <property type="entry name" value="EGF_CA"/>
    <property type="match status" value="3"/>
</dbReference>
<dbReference type="PANTHER" id="PTHR12916:SF9">
    <property type="entry name" value="NEUROGENIC LOCUS NOTCH HOMOLOG PROTEIN 1-RELATED"/>
    <property type="match status" value="1"/>
</dbReference>
<protein>
    <recommendedName>
        <fullName evidence="7">EGF-like domain-containing protein</fullName>
    </recommendedName>
</protein>
<evidence type="ECO:0000313" key="9">
    <source>
        <dbReference type="Proteomes" id="UP001208570"/>
    </source>
</evidence>
<dbReference type="GO" id="GO:0005509">
    <property type="term" value="F:calcium ion binding"/>
    <property type="evidence" value="ECO:0007669"/>
    <property type="project" value="InterPro"/>
</dbReference>
<keyword evidence="6" id="KW-1133">Transmembrane helix</keyword>
<evidence type="ECO:0000256" key="3">
    <source>
        <dbReference type="ARBA" id="ARBA00023157"/>
    </source>
</evidence>
<reference evidence="8" key="1">
    <citation type="journal article" date="2023" name="Mol. Biol. Evol.">
        <title>Third-Generation Sequencing Reveals the Adaptive Role of the Epigenome in Three Deep-Sea Polychaetes.</title>
        <authorList>
            <person name="Perez M."/>
            <person name="Aroh O."/>
            <person name="Sun Y."/>
            <person name="Lan Y."/>
            <person name="Juniper S.K."/>
            <person name="Young C.R."/>
            <person name="Angers B."/>
            <person name="Qian P.Y."/>
        </authorList>
    </citation>
    <scope>NUCLEOTIDE SEQUENCE</scope>
    <source>
        <strain evidence="8">P08H-3</strain>
    </source>
</reference>
<organism evidence="8 9">
    <name type="scientific">Paralvinella palmiformis</name>
    <dbReference type="NCBI Taxonomy" id="53620"/>
    <lineage>
        <taxon>Eukaryota</taxon>
        <taxon>Metazoa</taxon>
        <taxon>Spiralia</taxon>
        <taxon>Lophotrochozoa</taxon>
        <taxon>Annelida</taxon>
        <taxon>Polychaeta</taxon>
        <taxon>Sedentaria</taxon>
        <taxon>Canalipalpata</taxon>
        <taxon>Terebellida</taxon>
        <taxon>Terebelliformia</taxon>
        <taxon>Alvinellidae</taxon>
        <taxon>Paralvinella</taxon>
    </lineage>
</organism>
<feature type="domain" description="EGF-like" evidence="7">
    <location>
        <begin position="373"/>
        <end position="409"/>
    </location>
</feature>
<feature type="domain" description="EGF-like" evidence="7">
    <location>
        <begin position="410"/>
        <end position="446"/>
    </location>
</feature>